<comment type="cofactor">
    <cofactor evidence="1">
        <name>Mn(2+)</name>
        <dbReference type="ChEBI" id="CHEBI:29035"/>
    </cofactor>
</comment>
<keyword evidence="8 9" id="KW-0464">Manganese</keyword>
<dbReference type="InterPro" id="IPR024084">
    <property type="entry name" value="IsoPropMal-DH-like_dom"/>
</dbReference>
<evidence type="ECO:0000259" key="13">
    <source>
        <dbReference type="SMART" id="SM01329"/>
    </source>
</evidence>
<dbReference type="KEGG" id="rch:RUM_21030"/>
<evidence type="ECO:0000256" key="2">
    <source>
        <dbReference type="ARBA" id="ARBA00007769"/>
    </source>
</evidence>
<protein>
    <recommendedName>
        <fullName evidence="9">Isocitrate dehydrogenase [NADP]</fullName>
        <ecNumber evidence="9">1.1.1.42</ecNumber>
    </recommendedName>
</protein>
<dbReference type="OrthoDB" id="9765655at2"/>
<dbReference type="Pfam" id="PF00180">
    <property type="entry name" value="Iso_dh"/>
    <property type="match status" value="1"/>
</dbReference>
<dbReference type="SUPFAM" id="SSF53659">
    <property type="entry name" value="Isocitrate/Isopropylmalate dehydrogenase-like"/>
    <property type="match status" value="1"/>
</dbReference>
<dbReference type="EMBL" id="FP929052">
    <property type="protein sequence ID" value="CBL18123.1"/>
    <property type="molecule type" value="Genomic_DNA"/>
</dbReference>
<feature type="binding site" evidence="12">
    <location>
        <position position="273"/>
    </location>
    <ligand>
        <name>Mn(2+)</name>
        <dbReference type="ChEBI" id="CHEBI:29035"/>
    </ligand>
</feature>
<evidence type="ECO:0000256" key="3">
    <source>
        <dbReference type="ARBA" id="ARBA00022532"/>
    </source>
</evidence>
<sequence length="403" mass="45585">MSKIQMKTPLVEMDGDEMTRILWQWIKDILITPYVDLNVDYYDLGLVHRNETSDQVTLDSAEATKKYGVAVKCATITPNAARMPEYNLKEMWKSPNGTIRAILDGTVFRTPILVKGITPYIPTWTKPITIARHAYGDVYKNTEMQVKGGCKAELVVTDAEGKETRQLIHDFKTDGIIQGLHNIDQSIAGFARSCFSYGLDTKQDVWFATKDTISKKYDHRFKDIFAEIFEAEYKEKFEAAGIEYFYTLIDDAVARVIRSNGGYIWACKNYDGDVMSDMVSTAYGSLAMMTSVLVSPTGVYEYEAAHGTVQRHYYKHLKGEETSTNSVATIFAWSGALRKRGELDNIPELVRYADNLEQATIQTIEDGIMTGDLYLLSSLENKKKVNSKEFLEEINCRLAKLMG</sequence>
<dbReference type="GeneID" id="83156764"/>
<dbReference type="GO" id="GO:0004450">
    <property type="term" value="F:isocitrate dehydrogenase (NADP+) activity"/>
    <property type="evidence" value="ECO:0007669"/>
    <property type="project" value="UniProtKB-UniRule"/>
</dbReference>
<keyword evidence="6 9" id="KW-0521">NADP</keyword>
<organism evidence="14 15">
    <name type="scientific">Ruminococcus champanellensis (strain DSM 18848 / JCM 17042 / KCTC 15320 / 18P13)</name>
    <dbReference type="NCBI Taxonomy" id="213810"/>
    <lineage>
        <taxon>Bacteria</taxon>
        <taxon>Bacillati</taxon>
        <taxon>Bacillota</taxon>
        <taxon>Clostridia</taxon>
        <taxon>Eubacteriales</taxon>
        <taxon>Oscillospiraceae</taxon>
        <taxon>Ruminococcus</taxon>
    </lineage>
</organism>
<dbReference type="Proteomes" id="UP000007054">
    <property type="component" value="Chromosome"/>
</dbReference>
<evidence type="ECO:0000256" key="9">
    <source>
        <dbReference type="PIRNR" id="PIRNR000108"/>
    </source>
</evidence>
<gene>
    <name evidence="14" type="ordered locus">RUM_21030</name>
</gene>
<keyword evidence="3 9" id="KW-0816">Tricarboxylic acid cycle</keyword>
<dbReference type="HOGENOM" id="CLU_023296_1_1_9"/>
<evidence type="ECO:0000256" key="1">
    <source>
        <dbReference type="ARBA" id="ARBA00001936"/>
    </source>
</evidence>
<proteinExistence type="inferred from homology"/>
<feature type="binding site" evidence="11">
    <location>
        <position position="132"/>
    </location>
    <ligand>
        <name>D-threo-isocitrate</name>
        <dbReference type="ChEBI" id="CHEBI:15562"/>
    </ligand>
</feature>
<dbReference type="Gene3D" id="3.40.718.10">
    <property type="entry name" value="Isopropylmalate Dehydrogenase"/>
    <property type="match status" value="1"/>
</dbReference>
<keyword evidence="15" id="KW-1185">Reference proteome</keyword>
<feature type="domain" description="Isopropylmalate dehydrogenase-like" evidence="13">
    <location>
        <begin position="9"/>
        <end position="394"/>
    </location>
</feature>
<name>D4LES8_RUMC1</name>
<dbReference type="NCBIfam" id="TIGR00127">
    <property type="entry name" value="nadp_idh_euk"/>
    <property type="match status" value="1"/>
</dbReference>
<dbReference type="PATRIC" id="fig|213810.4.peg.1992"/>
<dbReference type="PANTHER" id="PTHR11822">
    <property type="entry name" value="NADP-SPECIFIC ISOCITRATE DEHYDROGENASE"/>
    <property type="match status" value="1"/>
</dbReference>
<evidence type="ECO:0000313" key="14">
    <source>
        <dbReference type="EMBL" id="CBL18123.1"/>
    </source>
</evidence>
<feature type="binding site" evidence="11">
    <location>
        <position position="77"/>
    </location>
    <ligand>
        <name>D-threo-isocitrate</name>
        <dbReference type="ChEBI" id="CHEBI:15562"/>
    </ligand>
</feature>
<dbReference type="PROSITE" id="PS00470">
    <property type="entry name" value="IDH_IMDH"/>
    <property type="match status" value="1"/>
</dbReference>
<evidence type="ECO:0000256" key="6">
    <source>
        <dbReference type="ARBA" id="ARBA00022857"/>
    </source>
</evidence>
<feature type="binding site" evidence="12">
    <location>
        <position position="250"/>
    </location>
    <ligand>
        <name>Mn(2+)</name>
        <dbReference type="ChEBI" id="CHEBI:29035"/>
    </ligand>
</feature>
<dbReference type="RefSeq" id="WP_015559029.1">
    <property type="nucleotide sequence ID" value="NC_021039.1"/>
</dbReference>
<dbReference type="GO" id="GO:0000287">
    <property type="term" value="F:magnesium ion binding"/>
    <property type="evidence" value="ECO:0007669"/>
    <property type="project" value="InterPro"/>
</dbReference>
<evidence type="ECO:0000256" key="10">
    <source>
        <dbReference type="PIRSR" id="PIRSR000108-1"/>
    </source>
</evidence>
<dbReference type="GO" id="GO:0051287">
    <property type="term" value="F:NAD binding"/>
    <property type="evidence" value="ECO:0007669"/>
    <property type="project" value="InterPro"/>
</dbReference>
<dbReference type="SMART" id="SM01329">
    <property type="entry name" value="Iso_dh"/>
    <property type="match status" value="1"/>
</dbReference>
<dbReference type="GO" id="GO:0006102">
    <property type="term" value="P:isocitrate metabolic process"/>
    <property type="evidence" value="ECO:0007669"/>
    <property type="project" value="UniProtKB-UniRule"/>
</dbReference>
<dbReference type="AlphaFoldDB" id="D4LES8"/>
<feature type="binding site" evidence="11">
    <location>
        <position position="109"/>
    </location>
    <ligand>
        <name>D-threo-isocitrate</name>
        <dbReference type="ChEBI" id="CHEBI:15562"/>
    </ligand>
</feature>
<dbReference type="InterPro" id="IPR004790">
    <property type="entry name" value="Isocitrate_DH_NADP"/>
</dbReference>
<feature type="site" description="Critical for catalysis" evidence="10">
    <location>
        <position position="210"/>
    </location>
</feature>
<comment type="catalytic activity">
    <reaction evidence="9">
        <text>D-threo-isocitrate + NADP(+) = 2-oxoglutarate + CO2 + NADPH</text>
        <dbReference type="Rhea" id="RHEA:19629"/>
        <dbReference type="ChEBI" id="CHEBI:15562"/>
        <dbReference type="ChEBI" id="CHEBI:16526"/>
        <dbReference type="ChEBI" id="CHEBI:16810"/>
        <dbReference type="ChEBI" id="CHEBI:57783"/>
        <dbReference type="ChEBI" id="CHEBI:58349"/>
        <dbReference type="EC" id="1.1.1.42"/>
    </reaction>
</comment>
<evidence type="ECO:0000256" key="7">
    <source>
        <dbReference type="ARBA" id="ARBA00023002"/>
    </source>
</evidence>
<accession>D4LES8</accession>
<dbReference type="PANTHER" id="PTHR11822:SF21">
    <property type="entry name" value="ISOCITRATE DEHYDROGENASE [NADP], MITOCHONDRIAL"/>
    <property type="match status" value="1"/>
</dbReference>
<keyword evidence="4 9" id="KW-0479">Metal-binding</keyword>
<dbReference type="InterPro" id="IPR019818">
    <property type="entry name" value="IsoCit/isopropylmalate_DH_CS"/>
</dbReference>
<keyword evidence="5 9" id="KW-0460">Magnesium</keyword>
<dbReference type="BioCyc" id="RCHA213810:RUM_RS10205-MONOMER"/>
<feature type="binding site" evidence="11">
    <location>
        <begin position="94"/>
        <end position="100"/>
    </location>
    <ligand>
        <name>D-threo-isocitrate</name>
        <dbReference type="ChEBI" id="CHEBI:15562"/>
    </ligand>
</feature>
<evidence type="ECO:0000256" key="11">
    <source>
        <dbReference type="PIRSR" id="PIRSR000108-2"/>
    </source>
</evidence>
<keyword evidence="7 9" id="KW-0560">Oxidoreductase</keyword>
<evidence type="ECO:0000256" key="4">
    <source>
        <dbReference type="ARBA" id="ARBA00022723"/>
    </source>
</evidence>
<dbReference type="STRING" id="213810.RUM_21030"/>
<feature type="site" description="Critical for catalysis" evidence="10">
    <location>
        <position position="139"/>
    </location>
</feature>
<evidence type="ECO:0000256" key="12">
    <source>
        <dbReference type="PIRSR" id="PIRSR000108-3"/>
    </source>
</evidence>
<evidence type="ECO:0000256" key="8">
    <source>
        <dbReference type="ARBA" id="ARBA00023211"/>
    </source>
</evidence>
<dbReference type="GO" id="GO:0006099">
    <property type="term" value="P:tricarboxylic acid cycle"/>
    <property type="evidence" value="ECO:0007669"/>
    <property type="project" value="UniProtKB-KW"/>
</dbReference>
<reference evidence="14 15" key="1">
    <citation type="submission" date="2010-03" db="EMBL/GenBank/DDBJ databases">
        <title>The genome sequence of Ruminococcus sp. 18P13.</title>
        <authorList>
            <consortium name="metaHIT consortium -- http://www.metahit.eu/"/>
            <person name="Pajon A."/>
            <person name="Turner K."/>
            <person name="Parkhill J."/>
            <person name="Bernalier A."/>
        </authorList>
    </citation>
    <scope>NUCLEOTIDE SEQUENCE [LARGE SCALE GENOMIC DNA]</scope>
    <source>
        <strain evidence="15">DSM 18848 / JCM 17042 / 18P13</strain>
    </source>
</reference>
<evidence type="ECO:0000313" key="15">
    <source>
        <dbReference type="Proteomes" id="UP000007054"/>
    </source>
</evidence>
<comment type="similarity">
    <text evidence="2 9">Belongs to the isocitrate and isopropylmalate dehydrogenases family.</text>
</comment>
<evidence type="ECO:0000256" key="5">
    <source>
        <dbReference type="ARBA" id="ARBA00022842"/>
    </source>
</evidence>
<dbReference type="NCBIfam" id="NF006156">
    <property type="entry name" value="PRK08299.1"/>
    <property type="match status" value="1"/>
</dbReference>
<dbReference type="EC" id="1.1.1.42" evidence="9"/>
<dbReference type="PIRSF" id="PIRSF000108">
    <property type="entry name" value="IDH_NADP"/>
    <property type="match status" value="1"/>
</dbReference>
<comment type="cofactor">
    <cofactor evidence="9 12">
        <name>Mg(2+)</name>
        <dbReference type="ChEBI" id="CHEBI:18420"/>
    </cofactor>
    <cofactor evidence="9 12">
        <name>Mn(2+)</name>
        <dbReference type="ChEBI" id="CHEBI:29035"/>
    </cofactor>
    <text evidence="9 12">Binds 1 Mg(2+) or Mn(2+) ion per subunit.</text>
</comment>